<accession>A0A366HA70</accession>
<dbReference type="EMBL" id="QNRR01000012">
    <property type="protein sequence ID" value="RBP38047.1"/>
    <property type="molecule type" value="Genomic_DNA"/>
</dbReference>
<dbReference type="SUPFAM" id="SSF55729">
    <property type="entry name" value="Acyl-CoA N-acyltransferases (Nat)"/>
    <property type="match status" value="1"/>
</dbReference>
<dbReference type="AlphaFoldDB" id="A0A366HA70"/>
<dbReference type="PROSITE" id="PS51186">
    <property type="entry name" value="GNAT"/>
    <property type="match status" value="1"/>
</dbReference>
<dbReference type="Proteomes" id="UP000253426">
    <property type="component" value="Unassembled WGS sequence"/>
</dbReference>
<reference evidence="3 4" key="1">
    <citation type="submission" date="2018-06" db="EMBL/GenBank/DDBJ databases">
        <title>Genomic Encyclopedia of Type Strains, Phase IV (KMG-IV): sequencing the most valuable type-strain genomes for metagenomic binning, comparative biology and taxonomic classification.</title>
        <authorList>
            <person name="Goeker M."/>
        </authorList>
    </citation>
    <scope>NUCLEOTIDE SEQUENCE [LARGE SCALE GENOMIC DNA]</scope>
    <source>
        <strain evidence="3 4">DSM 25532</strain>
    </source>
</reference>
<evidence type="ECO:0000313" key="3">
    <source>
        <dbReference type="EMBL" id="RBP38047.1"/>
    </source>
</evidence>
<dbReference type="Gene3D" id="3.40.630.30">
    <property type="match status" value="1"/>
</dbReference>
<sequence>MIAPPESDHLKAGDDPDPRMTDARHYSVHESLRNGVAVQIRALHPDDGGRMDEAFKKLEQESIRLRFFGAKSGLTEQEHRLIRELDFDSRVVLVVTLMERGEEIIIASGSYSRMGKDAAEVAFIVEEDYHGQGVAHHLLWHLGLIARERGIARFEAEVLPHNLAMRRVFASSGWPMTSQRVDDVIHIVLDLTRVPG</sequence>
<comment type="caution">
    <text evidence="3">The sequence shown here is derived from an EMBL/GenBank/DDBJ whole genome shotgun (WGS) entry which is preliminary data.</text>
</comment>
<name>A0A366HA70_9BACT</name>
<keyword evidence="4" id="KW-1185">Reference proteome</keyword>
<feature type="domain" description="N-acetyltransferase" evidence="2">
    <location>
        <begin position="53"/>
        <end position="194"/>
    </location>
</feature>
<organism evidence="3 4">
    <name type="scientific">Roseimicrobium gellanilyticum</name>
    <dbReference type="NCBI Taxonomy" id="748857"/>
    <lineage>
        <taxon>Bacteria</taxon>
        <taxon>Pseudomonadati</taxon>
        <taxon>Verrucomicrobiota</taxon>
        <taxon>Verrucomicrobiia</taxon>
        <taxon>Verrucomicrobiales</taxon>
        <taxon>Verrucomicrobiaceae</taxon>
        <taxon>Roseimicrobium</taxon>
    </lineage>
</organism>
<dbReference type="CDD" id="cd04301">
    <property type="entry name" value="NAT_SF"/>
    <property type="match status" value="1"/>
</dbReference>
<evidence type="ECO:0000313" key="4">
    <source>
        <dbReference type="Proteomes" id="UP000253426"/>
    </source>
</evidence>
<dbReference type="GO" id="GO:0016747">
    <property type="term" value="F:acyltransferase activity, transferring groups other than amino-acyl groups"/>
    <property type="evidence" value="ECO:0007669"/>
    <property type="project" value="InterPro"/>
</dbReference>
<dbReference type="RefSeq" id="WP_113961183.1">
    <property type="nucleotide sequence ID" value="NZ_QNRR01000012.1"/>
</dbReference>
<gene>
    <name evidence="3" type="ORF">DES53_11245</name>
</gene>
<feature type="region of interest" description="Disordered" evidence="1">
    <location>
        <begin position="1"/>
        <end position="22"/>
    </location>
</feature>
<dbReference type="Pfam" id="PF00583">
    <property type="entry name" value="Acetyltransf_1"/>
    <property type="match status" value="1"/>
</dbReference>
<keyword evidence="3" id="KW-0808">Transferase</keyword>
<proteinExistence type="predicted"/>
<dbReference type="OrthoDB" id="9807426at2"/>
<protein>
    <submittedName>
        <fullName evidence="3">Acetyltransferase (GNAT) family protein</fullName>
    </submittedName>
</protein>
<dbReference type="InterPro" id="IPR016181">
    <property type="entry name" value="Acyl_CoA_acyltransferase"/>
</dbReference>
<dbReference type="InterPro" id="IPR000182">
    <property type="entry name" value="GNAT_dom"/>
</dbReference>
<evidence type="ECO:0000256" key="1">
    <source>
        <dbReference type="SAM" id="MobiDB-lite"/>
    </source>
</evidence>
<evidence type="ECO:0000259" key="2">
    <source>
        <dbReference type="PROSITE" id="PS51186"/>
    </source>
</evidence>